<gene>
    <name evidence="12" type="ORF">I6U51_21250</name>
</gene>
<dbReference type="EMBL" id="JAEEGB010000039">
    <property type="protein sequence ID" value="MBI6875204.1"/>
    <property type="molecule type" value="Genomic_DNA"/>
</dbReference>
<dbReference type="InterPro" id="IPR024932">
    <property type="entry name" value="ApbE"/>
</dbReference>
<keyword evidence="6 10" id="KW-0274">FAD</keyword>
<feature type="binding site" evidence="11">
    <location>
        <position position="183"/>
    </location>
    <ligand>
        <name>Mg(2+)</name>
        <dbReference type="ChEBI" id="CHEBI:18420"/>
    </ligand>
</feature>
<proteinExistence type="inferred from homology"/>
<dbReference type="Pfam" id="PF02424">
    <property type="entry name" value="ApbE"/>
    <property type="match status" value="1"/>
</dbReference>
<evidence type="ECO:0000256" key="4">
    <source>
        <dbReference type="ARBA" id="ARBA00022679"/>
    </source>
</evidence>
<keyword evidence="7 10" id="KW-0460">Magnesium</keyword>
<comment type="caution">
    <text evidence="12">The sequence shown here is derived from an EMBL/GenBank/DDBJ whole genome shotgun (WGS) entry which is preliminary data.</text>
</comment>
<evidence type="ECO:0000256" key="3">
    <source>
        <dbReference type="ARBA" id="ARBA00022630"/>
    </source>
</evidence>
<evidence type="ECO:0000256" key="8">
    <source>
        <dbReference type="ARBA" id="ARBA00031306"/>
    </source>
</evidence>
<evidence type="ECO:0000256" key="11">
    <source>
        <dbReference type="PIRSR" id="PIRSR006268-2"/>
    </source>
</evidence>
<dbReference type="EC" id="2.7.1.180" evidence="1 10"/>
<dbReference type="GO" id="GO:0016740">
    <property type="term" value="F:transferase activity"/>
    <property type="evidence" value="ECO:0007669"/>
    <property type="project" value="UniProtKB-UniRule"/>
</dbReference>
<evidence type="ECO:0000256" key="6">
    <source>
        <dbReference type="ARBA" id="ARBA00022827"/>
    </source>
</evidence>
<accession>A0A934M357</accession>
<sequence length="353" mass="39169">MKLTKKKIAVTLFFIATFSILIFGFKYLDLDKKSKTTSPQSKSGYFLGTYINIKIYDNPSDEVFNNVFDILKDIENKMSINISNSEVSRINQNSGQVAVKVSPETFEVIKKGKYYSDLSKGNFDISIGPLVELWGIGSNHARVPSSAEIEDAKNKINYNDILLDEDNSTVKLKNKNMIIDLGGIAKGYSADKIVEYLKSKGIKTAIIDLGGNIYALGKSPTKDAWSIGIQNPIESRGEHLGVLNINNKSVVTSGVYERFLEKDGKKYHHILNPFTGYPVENQLVSTTIVSDKSIDGDALSTTLFTLGVKDGLKFIESIEDVDAILVNSNKEVYITSGLKDKFKVTNNEYKIVN</sequence>
<keyword evidence="5 10" id="KW-0479">Metal-binding</keyword>
<evidence type="ECO:0000256" key="1">
    <source>
        <dbReference type="ARBA" id="ARBA00011955"/>
    </source>
</evidence>
<comment type="similarity">
    <text evidence="10">Belongs to the ApbE family.</text>
</comment>
<evidence type="ECO:0000313" key="12">
    <source>
        <dbReference type="EMBL" id="MBI6875204.1"/>
    </source>
</evidence>
<dbReference type="PANTHER" id="PTHR30040:SF2">
    <property type="entry name" value="FAD:PROTEIN FMN TRANSFERASE"/>
    <property type="match status" value="1"/>
</dbReference>
<keyword evidence="4 10" id="KW-0808">Transferase</keyword>
<name>A0A934M357_9CLOT</name>
<keyword evidence="3 10" id="KW-0285">Flavoprotein</keyword>
<dbReference type="RefSeq" id="WP_211144562.1">
    <property type="nucleotide sequence ID" value="NZ_JAEEGB010000039.1"/>
</dbReference>
<evidence type="ECO:0000256" key="5">
    <source>
        <dbReference type="ARBA" id="ARBA00022723"/>
    </source>
</evidence>
<dbReference type="GO" id="GO:0046872">
    <property type="term" value="F:metal ion binding"/>
    <property type="evidence" value="ECO:0007669"/>
    <property type="project" value="UniProtKB-UniRule"/>
</dbReference>
<comment type="cofactor">
    <cofactor evidence="11">
        <name>Mg(2+)</name>
        <dbReference type="ChEBI" id="CHEBI:18420"/>
    </cofactor>
    <cofactor evidence="11">
        <name>Mn(2+)</name>
        <dbReference type="ChEBI" id="CHEBI:29035"/>
    </cofactor>
    <text evidence="11">Magnesium. Can also use manganese.</text>
</comment>
<organism evidence="12 13">
    <name type="scientific">Clostridium aciditolerans</name>
    <dbReference type="NCBI Taxonomy" id="339861"/>
    <lineage>
        <taxon>Bacteria</taxon>
        <taxon>Bacillati</taxon>
        <taxon>Bacillota</taxon>
        <taxon>Clostridia</taxon>
        <taxon>Eubacteriales</taxon>
        <taxon>Clostridiaceae</taxon>
        <taxon>Clostridium</taxon>
    </lineage>
</organism>
<comment type="catalytic activity">
    <reaction evidence="9 10">
        <text>L-threonyl-[protein] + FAD = FMN-L-threonyl-[protein] + AMP + H(+)</text>
        <dbReference type="Rhea" id="RHEA:36847"/>
        <dbReference type="Rhea" id="RHEA-COMP:11060"/>
        <dbReference type="Rhea" id="RHEA-COMP:11061"/>
        <dbReference type="ChEBI" id="CHEBI:15378"/>
        <dbReference type="ChEBI" id="CHEBI:30013"/>
        <dbReference type="ChEBI" id="CHEBI:57692"/>
        <dbReference type="ChEBI" id="CHEBI:74257"/>
        <dbReference type="ChEBI" id="CHEBI:456215"/>
        <dbReference type="EC" id="2.7.1.180"/>
    </reaction>
</comment>
<dbReference type="Gene3D" id="3.10.520.10">
    <property type="entry name" value="ApbE-like domains"/>
    <property type="match status" value="1"/>
</dbReference>
<keyword evidence="13" id="KW-1185">Reference proteome</keyword>
<dbReference type="AlphaFoldDB" id="A0A934M357"/>
<feature type="binding site" evidence="11">
    <location>
        <position position="297"/>
    </location>
    <ligand>
        <name>Mg(2+)</name>
        <dbReference type="ChEBI" id="CHEBI:18420"/>
    </ligand>
</feature>
<feature type="binding site" evidence="11">
    <location>
        <position position="301"/>
    </location>
    <ligand>
        <name>Mg(2+)</name>
        <dbReference type="ChEBI" id="CHEBI:18420"/>
    </ligand>
</feature>
<dbReference type="InterPro" id="IPR003374">
    <property type="entry name" value="ApbE-like_sf"/>
</dbReference>
<protein>
    <recommendedName>
        <fullName evidence="2 10">FAD:protein FMN transferase</fullName>
        <ecNumber evidence="1 10">2.7.1.180</ecNumber>
    </recommendedName>
    <alternativeName>
        <fullName evidence="8 10">Flavin transferase</fullName>
    </alternativeName>
</protein>
<evidence type="ECO:0000256" key="2">
    <source>
        <dbReference type="ARBA" id="ARBA00016337"/>
    </source>
</evidence>
<evidence type="ECO:0000256" key="9">
    <source>
        <dbReference type="ARBA" id="ARBA00048540"/>
    </source>
</evidence>
<dbReference type="Proteomes" id="UP000622687">
    <property type="component" value="Unassembled WGS sequence"/>
</dbReference>
<reference evidence="12" key="1">
    <citation type="submission" date="2020-12" db="EMBL/GenBank/DDBJ databases">
        <title>Clostridium thailandense sp. nov., a novel acetogenic bacterium isolated from peat land soil in Thailand.</title>
        <authorList>
            <person name="Chaikitkaew S."/>
            <person name="Birkeland N.K."/>
        </authorList>
    </citation>
    <scope>NUCLEOTIDE SEQUENCE</scope>
    <source>
        <strain evidence="12">DSM 17425</strain>
    </source>
</reference>
<dbReference type="PANTHER" id="PTHR30040">
    <property type="entry name" value="THIAMINE BIOSYNTHESIS LIPOPROTEIN APBE"/>
    <property type="match status" value="1"/>
</dbReference>
<dbReference type="PIRSF" id="PIRSF006268">
    <property type="entry name" value="ApbE"/>
    <property type="match status" value="1"/>
</dbReference>
<dbReference type="SUPFAM" id="SSF143631">
    <property type="entry name" value="ApbE-like"/>
    <property type="match status" value="1"/>
</dbReference>
<evidence type="ECO:0000256" key="10">
    <source>
        <dbReference type="PIRNR" id="PIRNR006268"/>
    </source>
</evidence>
<evidence type="ECO:0000256" key="7">
    <source>
        <dbReference type="ARBA" id="ARBA00022842"/>
    </source>
</evidence>
<evidence type="ECO:0000313" key="13">
    <source>
        <dbReference type="Proteomes" id="UP000622687"/>
    </source>
</evidence>